<gene>
    <name evidence="2" type="ORF">E2562_027974</name>
</gene>
<dbReference type="Proteomes" id="UP000479710">
    <property type="component" value="Unassembled WGS sequence"/>
</dbReference>
<name>A0A6G1CTV9_9ORYZ</name>
<accession>A0A6G1CTV9</accession>
<organism evidence="2 3">
    <name type="scientific">Oryza meyeriana var. granulata</name>
    <dbReference type="NCBI Taxonomy" id="110450"/>
    <lineage>
        <taxon>Eukaryota</taxon>
        <taxon>Viridiplantae</taxon>
        <taxon>Streptophyta</taxon>
        <taxon>Embryophyta</taxon>
        <taxon>Tracheophyta</taxon>
        <taxon>Spermatophyta</taxon>
        <taxon>Magnoliopsida</taxon>
        <taxon>Liliopsida</taxon>
        <taxon>Poales</taxon>
        <taxon>Poaceae</taxon>
        <taxon>BOP clade</taxon>
        <taxon>Oryzoideae</taxon>
        <taxon>Oryzeae</taxon>
        <taxon>Oryzinae</taxon>
        <taxon>Oryza</taxon>
        <taxon>Oryza meyeriana</taxon>
    </lineage>
</organism>
<sequence>MLLSAGLADDGRGALVGLQTLIAPDAVVARPARGYVATRTLKASPRAVGCPGDGGGALFARRGRWRGRAPRTGGSWSRWSPPRRVGASWRGRPRAAWSWTSSSVMTTRPRRRLAGGPASR</sequence>
<evidence type="ECO:0000313" key="2">
    <source>
        <dbReference type="EMBL" id="KAF0903547.1"/>
    </source>
</evidence>
<evidence type="ECO:0000256" key="1">
    <source>
        <dbReference type="SAM" id="MobiDB-lite"/>
    </source>
</evidence>
<comment type="caution">
    <text evidence="2">The sequence shown here is derived from an EMBL/GenBank/DDBJ whole genome shotgun (WGS) entry which is preliminary data.</text>
</comment>
<proteinExistence type="predicted"/>
<dbReference type="AlphaFoldDB" id="A0A6G1CTV9"/>
<reference evidence="2 3" key="1">
    <citation type="submission" date="2019-11" db="EMBL/GenBank/DDBJ databases">
        <title>Whole genome sequence of Oryza granulata.</title>
        <authorList>
            <person name="Li W."/>
        </authorList>
    </citation>
    <scope>NUCLEOTIDE SEQUENCE [LARGE SCALE GENOMIC DNA]</scope>
    <source>
        <strain evidence="3">cv. Menghai</strain>
        <tissue evidence="2">Leaf</tissue>
    </source>
</reference>
<protein>
    <submittedName>
        <fullName evidence="2">Uncharacterized protein</fullName>
    </submittedName>
</protein>
<dbReference type="EMBL" id="SPHZ02000008">
    <property type="protein sequence ID" value="KAF0903547.1"/>
    <property type="molecule type" value="Genomic_DNA"/>
</dbReference>
<feature type="region of interest" description="Disordered" evidence="1">
    <location>
        <begin position="63"/>
        <end position="120"/>
    </location>
</feature>
<evidence type="ECO:0000313" key="3">
    <source>
        <dbReference type="Proteomes" id="UP000479710"/>
    </source>
</evidence>
<keyword evidence="3" id="KW-1185">Reference proteome</keyword>